<dbReference type="SMART" id="SM00149">
    <property type="entry name" value="PLCYc"/>
    <property type="match status" value="1"/>
</dbReference>
<dbReference type="Pfam" id="PF00387">
    <property type="entry name" value="PI-PLC-Y"/>
    <property type="match status" value="1"/>
</dbReference>
<protein>
    <recommendedName>
        <fullName evidence="15">1-phosphatidylinositol 4,5-bisphosphate phosphodiesterase</fullName>
        <ecNumber evidence="15">3.1.4.11</ecNumber>
    </recommendedName>
</protein>
<dbReference type="Pfam" id="PF22631">
    <property type="entry name" value="PLCB1-4-like_EFh"/>
    <property type="match status" value="1"/>
</dbReference>
<dbReference type="FunFam" id="1.10.238.10:FF:000048">
    <property type="entry name" value="1-phosphatidylinositol 4,5-bisphosphate phosphodiesterase"/>
    <property type="match status" value="1"/>
</dbReference>
<dbReference type="GO" id="GO:0004435">
    <property type="term" value="F:phosphatidylinositol-4,5-bisphosphate phospholipase C activity"/>
    <property type="evidence" value="ECO:0007669"/>
    <property type="project" value="UniProtKB-UniRule"/>
</dbReference>
<evidence type="ECO:0000256" key="8">
    <source>
        <dbReference type="ARBA" id="ARBA00022963"/>
    </source>
</evidence>
<dbReference type="InterPro" id="IPR053945">
    <property type="entry name" value="PLCB1-4-like_EFh"/>
</dbReference>
<dbReference type="CDD" id="cd00275">
    <property type="entry name" value="C2_PLC_like"/>
    <property type="match status" value="1"/>
</dbReference>
<feature type="binding site" evidence="17">
    <location>
        <position position="316"/>
    </location>
    <ligand>
        <name>Ca(2+)</name>
        <dbReference type="ChEBI" id="CHEBI:29108"/>
    </ligand>
</feature>
<evidence type="ECO:0000256" key="13">
    <source>
        <dbReference type="ARBA" id="ARBA00023674"/>
    </source>
</evidence>
<dbReference type="InterPro" id="IPR001192">
    <property type="entry name" value="PI-PLC_fam"/>
</dbReference>
<dbReference type="FunFam" id="3.20.20.190:FF:000039">
    <property type="entry name" value="Phosphoinositide phospholipase C"/>
    <property type="match status" value="1"/>
</dbReference>
<dbReference type="GO" id="GO:0016607">
    <property type="term" value="C:nuclear speck"/>
    <property type="evidence" value="ECO:0007669"/>
    <property type="project" value="TreeGrafter"/>
</dbReference>
<feature type="compositionally biased region" description="Basic and acidic residues" evidence="18">
    <location>
        <begin position="1179"/>
        <end position="1188"/>
    </location>
</feature>
<dbReference type="InterPro" id="IPR017946">
    <property type="entry name" value="PLC-like_Pdiesterase_TIM-brl"/>
</dbReference>
<reference evidence="21" key="2">
    <citation type="submission" date="2025-08" db="UniProtKB">
        <authorList>
            <consortium name="Ensembl"/>
        </authorList>
    </citation>
    <scope>IDENTIFICATION</scope>
</reference>
<dbReference type="GO" id="GO:0120548">
    <property type="term" value="F:phosphatidylinositol phospholipase C activity"/>
    <property type="evidence" value="ECO:0007669"/>
    <property type="project" value="RHEA"/>
</dbReference>
<feature type="compositionally biased region" description="Basic and acidic residues" evidence="18">
    <location>
        <begin position="824"/>
        <end position="837"/>
    </location>
</feature>
<evidence type="ECO:0000256" key="9">
    <source>
        <dbReference type="ARBA" id="ARBA00023098"/>
    </source>
</evidence>
<dbReference type="GO" id="GO:0007613">
    <property type="term" value="P:memory"/>
    <property type="evidence" value="ECO:0007669"/>
    <property type="project" value="TreeGrafter"/>
</dbReference>
<keyword evidence="9 15" id="KW-0443">Lipid metabolism</keyword>
<dbReference type="Proteomes" id="UP000314980">
    <property type="component" value="Unassembled WGS sequence"/>
</dbReference>
<dbReference type="InterPro" id="IPR001711">
    <property type="entry name" value="PLipase_C_Pinositol-sp_Y"/>
</dbReference>
<feature type="binding site" evidence="17">
    <location>
        <position position="396"/>
    </location>
    <ligand>
        <name>Ca(2+)</name>
        <dbReference type="ChEBI" id="CHEBI:29108"/>
    </ligand>
</feature>
<feature type="region of interest" description="Disordered" evidence="18">
    <location>
        <begin position="1045"/>
        <end position="1064"/>
    </location>
</feature>
<dbReference type="GO" id="GO:0051209">
    <property type="term" value="P:release of sequestered calcium ion into cytosol"/>
    <property type="evidence" value="ECO:0007669"/>
    <property type="project" value="TreeGrafter"/>
</dbReference>
<dbReference type="PROSITE" id="PS50008">
    <property type="entry name" value="PIPLC_Y_DOMAIN"/>
    <property type="match status" value="1"/>
</dbReference>
<feature type="domain" description="PI-PLC Y-box" evidence="20">
    <location>
        <begin position="522"/>
        <end position="638"/>
    </location>
</feature>
<dbReference type="PRINTS" id="PR00390">
    <property type="entry name" value="PHPHLIPASEC"/>
</dbReference>
<evidence type="ECO:0000256" key="10">
    <source>
        <dbReference type="ARBA" id="ARBA00023136"/>
    </source>
</evidence>
<feature type="compositionally biased region" description="Basic residues" evidence="18">
    <location>
        <begin position="936"/>
        <end position="952"/>
    </location>
</feature>
<evidence type="ECO:0000313" key="22">
    <source>
        <dbReference type="Proteomes" id="UP000314980"/>
    </source>
</evidence>
<name>A0A4W6DWG1_LATCA</name>
<dbReference type="InterPro" id="IPR011992">
    <property type="entry name" value="EF-hand-dom_pair"/>
</dbReference>
<dbReference type="CDD" id="cd16208">
    <property type="entry name" value="EFh_PI-PLCbeta1"/>
    <property type="match status" value="1"/>
</dbReference>
<feature type="compositionally biased region" description="Basic and acidic residues" evidence="18">
    <location>
        <begin position="457"/>
        <end position="466"/>
    </location>
</feature>
<keyword evidence="4" id="KW-0963">Cytoplasm</keyword>
<evidence type="ECO:0000256" key="14">
    <source>
        <dbReference type="ARBA" id="ARBA00023726"/>
    </source>
</evidence>
<dbReference type="Ensembl" id="ENSLCAT00010030013.1">
    <property type="protein sequence ID" value="ENSLCAP00010029363.1"/>
    <property type="gene ID" value="ENSLCAG00010013642.1"/>
</dbReference>
<dbReference type="Gene3D" id="1.10.238.10">
    <property type="entry name" value="EF-hand"/>
    <property type="match status" value="1"/>
</dbReference>
<dbReference type="Gene3D" id="2.30.29.240">
    <property type="match status" value="1"/>
</dbReference>
<dbReference type="InterPro" id="IPR037862">
    <property type="entry name" value="PLC-beta_PH"/>
</dbReference>
<comment type="subcellular location">
    <subcellularLocation>
        <location evidence="3">Cytoplasm</location>
    </subcellularLocation>
    <subcellularLocation>
        <location evidence="2">Membrane</location>
    </subcellularLocation>
    <subcellularLocation>
        <location evidence="1">Nucleus</location>
    </subcellularLocation>
</comment>
<dbReference type="EC" id="3.1.4.11" evidence="15"/>
<dbReference type="GO" id="GO:0048015">
    <property type="term" value="P:phosphatidylinositol-mediated signaling"/>
    <property type="evidence" value="ECO:0007669"/>
    <property type="project" value="TreeGrafter"/>
</dbReference>
<dbReference type="InterPro" id="IPR028400">
    <property type="entry name" value="PLC-beta1_EF"/>
</dbReference>
<evidence type="ECO:0000256" key="6">
    <source>
        <dbReference type="ARBA" id="ARBA00022801"/>
    </source>
</evidence>
<feature type="active site" evidence="16">
    <location>
        <position position="362"/>
    </location>
</feature>
<evidence type="ECO:0000256" key="15">
    <source>
        <dbReference type="PIRNR" id="PIRNR000956"/>
    </source>
</evidence>
<feature type="binding site" evidence="17">
    <location>
        <position position="345"/>
    </location>
    <ligand>
        <name>Ca(2+)</name>
        <dbReference type="ChEBI" id="CHEBI:29108"/>
    </ligand>
</feature>
<keyword evidence="10" id="KW-0472">Membrane</keyword>
<dbReference type="SUPFAM" id="SSF69989">
    <property type="entry name" value="C-terminal domain of PLC-beta"/>
    <property type="match status" value="1"/>
</dbReference>
<keyword evidence="7 17" id="KW-0106">Calcium</keyword>
<dbReference type="Gene3D" id="3.20.20.190">
    <property type="entry name" value="Phosphatidylinositol (PI) phosphodiesterase"/>
    <property type="match status" value="1"/>
</dbReference>
<dbReference type="InterPro" id="IPR035892">
    <property type="entry name" value="C2_domain_sf"/>
</dbReference>
<dbReference type="GO" id="GO:0005737">
    <property type="term" value="C:cytoplasm"/>
    <property type="evidence" value="ECO:0007669"/>
    <property type="project" value="UniProtKB-SubCell"/>
</dbReference>
<evidence type="ECO:0000256" key="12">
    <source>
        <dbReference type="ARBA" id="ARBA00023242"/>
    </source>
</evidence>
<dbReference type="GO" id="GO:0016042">
    <property type="term" value="P:lipid catabolic process"/>
    <property type="evidence" value="ECO:0007669"/>
    <property type="project" value="UniProtKB-KW"/>
</dbReference>
<dbReference type="CDD" id="cd13361">
    <property type="entry name" value="PH_PLC_beta"/>
    <property type="match status" value="1"/>
</dbReference>
<dbReference type="PROSITE" id="PS50004">
    <property type="entry name" value="C2"/>
    <property type="match status" value="1"/>
</dbReference>
<comment type="cofactor">
    <cofactor evidence="17">
        <name>Ca(2+)</name>
        <dbReference type="ChEBI" id="CHEBI:29108"/>
    </cofactor>
    <text evidence="17">Binds 1 Ca(2+) ion per subunit.</text>
</comment>
<feature type="compositionally biased region" description="Basic and acidic residues" evidence="18">
    <location>
        <begin position="918"/>
        <end position="928"/>
    </location>
</feature>
<organism evidence="21 22">
    <name type="scientific">Lates calcarifer</name>
    <name type="common">Barramundi</name>
    <name type="synonym">Holocentrus calcarifer</name>
    <dbReference type="NCBI Taxonomy" id="8187"/>
    <lineage>
        <taxon>Eukaryota</taxon>
        <taxon>Metazoa</taxon>
        <taxon>Chordata</taxon>
        <taxon>Craniata</taxon>
        <taxon>Vertebrata</taxon>
        <taxon>Euteleostomi</taxon>
        <taxon>Actinopterygii</taxon>
        <taxon>Neopterygii</taxon>
        <taxon>Teleostei</taxon>
        <taxon>Neoteleostei</taxon>
        <taxon>Acanthomorphata</taxon>
        <taxon>Carangaria</taxon>
        <taxon>Carangaria incertae sedis</taxon>
        <taxon>Centropomidae</taxon>
        <taxon>Lates</taxon>
    </lineage>
</organism>
<dbReference type="Gene3D" id="1.20.1230.10">
    <property type="entry name" value="Phospholipase C beta, distal C-terminal domain"/>
    <property type="match status" value="1"/>
</dbReference>
<dbReference type="InterPro" id="IPR042531">
    <property type="entry name" value="PLC-beta_C_sf"/>
</dbReference>
<reference evidence="21" key="3">
    <citation type="submission" date="2025-09" db="UniProtKB">
        <authorList>
            <consortium name="Ensembl"/>
        </authorList>
    </citation>
    <scope>IDENTIFICATION</scope>
</reference>
<dbReference type="Pfam" id="PF17787">
    <property type="entry name" value="PH_14"/>
    <property type="match status" value="1"/>
</dbReference>
<dbReference type="SMART" id="SM00148">
    <property type="entry name" value="PLCXc"/>
    <property type="match status" value="1"/>
</dbReference>
<dbReference type="SUPFAM" id="SSF51695">
    <property type="entry name" value="PLC-like phosphodiesterases"/>
    <property type="match status" value="1"/>
</dbReference>
<dbReference type="GO" id="GO:0005509">
    <property type="term" value="F:calcium ion binding"/>
    <property type="evidence" value="ECO:0007669"/>
    <property type="project" value="UniProtKB-UniRule"/>
</dbReference>
<dbReference type="GeneTree" id="ENSGT00940000155428"/>
<dbReference type="GO" id="GO:0046488">
    <property type="term" value="P:phosphatidylinositol metabolic process"/>
    <property type="evidence" value="ECO:0007669"/>
    <property type="project" value="TreeGrafter"/>
</dbReference>
<dbReference type="GO" id="GO:0016020">
    <property type="term" value="C:membrane"/>
    <property type="evidence" value="ECO:0007669"/>
    <property type="project" value="UniProtKB-SubCell"/>
</dbReference>
<feature type="binding site" evidence="17">
    <location>
        <position position="347"/>
    </location>
    <ligand>
        <name>Ca(2+)</name>
        <dbReference type="ChEBI" id="CHEBI:29108"/>
    </ligand>
</feature>
<dbReference type="PROSITE" id="PS50007">
    <property type="entry name" value="PIPLC_X_DOMAIN"/>
    <property type="match status" value="1"/>
</dbReference>
<feature type="region of interest" description="Disordered" evidence="18">
    <location>
        <begin position="816"/>
        <end position="837"/>
    </location>
</feature>
<evidence type="ECO:0000259" key="20">
    <source>
        <dbReference type="PROSITE" id="PS50008"/>
    </source>
</evidence>
<dbReference type="GO" id="GO:0005516">
    <property type="term" value="F:calmodulin binding"/>
    <property type="evidence" value="ECO:0007669"/>
    <property type="project" value="TreeGrafter"/>
</dbReference>
<feature type="region of interest" description="Disordered" evidence="18">
    <location>
        <begin position="910"/>
        <end position="960"/>
    </location>
</feature>
<dbReference type="SUPFAM" id="SSF47473">
    <property type="entry name" value="EF-hand"/>
    <property type="match status" value="1"/>
</dbReference>
<evidence type="ECO:0000256" key="11">
    <source>
        <dbReference type="ARBA" id="ARBA00023224"/>
    </source>
</evidence>
<dbReference type="PIRSF" id="PIRSF000956">
    <property type="entry name" value="PLC-beta"/>
    <property type="match status" value="1"/>
</dbReference>
<dbReference type="PANTHER" id="PTHR10336:SF12">
    <property type="entry name" value="1-PHOSPHATIDYLINOSITOL 4,5-BISPHOSPHATE PHOSPHODIESTERASE BETA-1"/>
    <property type="match status" value="1"/>
</dbReference>
<evidence type="ECO:0000256" key="17">
    <source>
        <dbReference type="PIRSR" id="PIRSR000956-2"/>
    </source>
</evidence>
<dbReference type="AlphaFoldDB" id="A0A4W6DWG1"/>
<dbReference type="InterPro" id="IPR016280">
    <property type="entry name" value="PLC-beta"/>
</dbReference>
<dbReference type="FunFam" id="2.60.40.150:FF:000008">
    <property type="entry name" value="1-phosphatidylinositol 4,5-bisphosphate phosphodiesterase"/>
    <property type="match status" value="1"/>
</dbReference>
<evidence type="ECO:0000256" key="7">
    <source>
        <dbReference type="ARBA" id="ARBA00022837"/>
    </source>
</evidence>
<dbReference type="Pfam" id="PF08703">
    <property type="entry name" value="PLC-beta_C"/>
    <property type="match status" value="1"/>
</dbReference>
<evidence type="ECO:0000256" key="16">
    <source>
        <dbReference type="PIRSR" id="PIRSR000956-1"/>
    </source>
</evidence>
<dbReference type="FunFam" id="1.20.1230.10:FF:000001">
    <property type="entry name" value="1-phosphatidylinositol 4,5-bisphosphate phosphodiesterase"/>
    <property type="match status" value="1"/>
</dbReference>
<feature type="compositionally biased region" description="Basic and acidic residues" evidence="18">
    <location>
        <begin position="1142"/>
        <end position="1151"/>
    </location>
</feature>
<keyword evidence="5" id="KW-0597">Phosphoprotein</keyword>
<evidence type="ECO:0000256" key="2">
    <source>
        <dbReference type="ARBA" id="ARBA00004370"/>
    </source>
</evidence>
<feature type="compositionally biased region" description="Acidic residues" evidence="18">
    <location>
        <begin position="491"/>
        <end position="500"/>
    </location>
</feature>
<comment type="catalytic activity">
    <reaction evidence="13">
        <text>a 1,2-diacyl-sn-glycero-3-phospho-(1D-myo-inositol-4,5-bisphosphate) + H2O = 1D-myo-inositol 1,4,5-trisphosphate + a 1,2-diacyl-sn-glycerol + H(+)</text>
        <dbReference type="Rhea" id="RHEA:33179"/>
        <dbReference type="ChEBI" id="CHEBI:15377"/>
        <dbReference type="ChEBI" id="CHEBI:15378"/>
        <dbReference type="ChEBI" id="CHEBI:17815"/>
        <dbReference type="ChEBI" id="CHEBI:58456"/>
        <dbReference type="ChEBI" id="CHEBI:203600"/>
        <dbReference type="EC" id="3.1.4.11"/>
    </reaction>
    <physiologicalReaction direction="left-to-right" evidence="13">
        <dbReference type="Rhea" id="RHEA:33180"/>
    </physiologicalReaction>
</comment>
<gene>
    <name evidence="21" type="primary">plcb1l</name>
</gene>
<feature type="region of interest" description="Disordered" evidence="18">
    <location>
        <begin position="450"/>
        <end position="511"/>
    </location>
</feature>
<dbReference type="InterPro" id="IPR000008">
    <property type="entry name" value="C2_dom"/>
</dbReference>
<evidence type="ECO:0000313" key="21">
    <source>
        <dbReference type="Ensembl" id="ENSLCAP00010029363.1"/>
    </source>
</evidence>
<dbReference type="InterPro" id="IPR014815">
    <property type="entry name" value="PLC-beta_C"/>
</dbReference>
<evidence type="ECO:0000256" key="4">
    <source>
        <dbReference type="ARBA" id="ARBA00022490"/>
    </source>
</evidence>
<dbReference type="SMART" id="SM00239">
    <property type="entry name" value="C2"/>
    <property type="match status" value="1"/>
</dbReference>
<feature type="compositionally biased region" description="Basic and acidic residues" evidence="18">
    <location>
        <begin position="1048"/>
        <end position="1064"/>
    </location>
</feature>
<keyword evidence="8 15" id="KW-0442">Lipid degradation</keyword>
<evidence type="ECO:0000256" key="1">
    <source>
        <dbReference type="ARBA" id="ARBA00004123"/>
    </source>
</evidence>
<dbReference type="CDD" id="cd08591">
    <property type="entry name" value="PI-PLCc_beta"/>
    <property type="match status" value="1"/>
</dbReference>
<feature type="domain" description="C2" evidence="19">
    <location>
        <begin position="638"/>
        <end position="768"/>
    </location>
</feature>
<dbReference type="FunFam" id="2.30.29.240:FF:000011">
    <property type="entry name" value="1-phosphatidylinositol 4,5-bisphosphate phosphodiesterase"/>
    <property type="match status" value="1"/>
</dbReference>
<dbReference type="InterPro" id="IPR000909">
    <property type="entry name" value="PLipase_C_PInositol-sp_X_dom"/>
</dbReference>
<dbReference type="PANTHER" id="PTHR10336">
    <property type="entry name" value="PHOSPHOINOSITIDE-SPECIFIC PHOSPHOLIPASE C FAMILY PROTEIN"/>
    <property type="match status" value="1"/>
</dbReference>
<dbReference type="SUPFAM" id="SSF49562">
    <property type="entry name" value="C2 domain (Calcium/lipid-binding domain, CaLB)"/>
    <property type="match status" value="1"/>
</dbReference>
<dbReference type="Gene3D" id="2.60.40.150">
    <property type="entry name" value="C2 domain"/>
    <property type="match status" value="1"/>
</dbReference>
<sequence>MAGAQPGVHALQLKPVSVPESLRKGNKFMKWDDDSTTVTPVTLTVDPKGYFLYWTDQNKVRHHTYKTKLRELLDVSTLAGKMENRMLTVVSGPDMVNITYLNFMAFQEETAKEWAEELFNLASNLLVQNMSREACLEKAYTRLKLQLNPEGRIPVKNIFRMFSADRKRVETALENCNLPSGRNDSIPQEDFTPEVYSMFLSNICSRPELDHIFSDVGAKSRPYLTVEQMTEFINNKQRDPRLNEILYPPLKPEQVQLLVDKYEPNSSLAQKGQISTEGFARYLNGEENSIIPPEKLDQSEDMTLPLSHYFINSSHNTYLTAGQLAGNSSVEMYKQVLLSGCRCIELDCWKGRTTEEEPVITHGFTMTTEISFKEVIEAIAECAFKTSPFPIILSFENHVDSPKQQAKMAEYCRSIFGDALLTEPLEKYPLESGVPLPSPMELMGKILVKNKKKHHKTDGSTKKKLSEQVSNTYSDSSSVCEPSSPSAGTAESEDEDDDDDDCKKGSMDEGTAGSEAFATEEMSNLVIYIQPVKFNSFEASKKINRSYQMSSFVETKALEQLTKSPVEFVEYNKLQLSRIYPKGTRVDSSNYNPQLFWNAGCQLVALNFQTIDFSMQLNLGMYEYNGKCGYRLKPEFMRRPDKHFDPFTESTVDGIVANTLSVKIISGQFLSDKKVGTYVEIEMYGLPVDTKRKVFKTKTSQGNAINPVWEEEAIVFKKVVLPTLASLRIAVFEEGGKFIGHRIIPVSAIRPGYRYIGLRNEKNQSLTLPALFVYVEVKDYVPDTFADVIEALSNPIRYVNLMEQRANQLAALTLEEGGEEEGDKEAGSDAPSESKVDQRVALPAENGLSHTPIIAPKPPSLVGQTQSAGAVYITMSCLSSELEAQTLEELKQQKGFVREQRKQYKEMKELVRKHHRKTSELIKEHTARVSELQSQHQRRRSALQKSHKRDGKKSRSEQSLSTLDQELCELDQECNQRLAELKEQQQQQLLTLRQEQYYSEKYQKREHIKQLVEKLTTIAEECQSAQLKKLRDICEKEKKDLKKKMDKKRQEKINEAKSKDKNVTEEEKLEINRSFVNEVVQYIKRLEDAQSKRQERLLEKHKDIRQQIVDERPKLQSDLDQEYQDKFRRLPVEIQEFVQDSSKAKLSDDGVHGNLVSSSTTEKLNHKASQSEDDMEEGSSERVYDTAL</sequence>
<keyword evidence="12" id="KW-0539">Nucleus</keyword>
<comment type="catalytic activity">
    <reaction evidence="14">
        <text>a 1,2-diacyl-sn-glycero-3-phospho-(1D-myo-inositol) + H2O = 1D-myo-inositol 1-phosphate + a 1,2-diacyl-sn-glycerol + H(+)</text>
        <dbReference type="Rhea" id="RHEA:43484"/>
        <dbReference type="ChEBI" id="CHEBI:15377"/>
        <dbReference type="ChEBI" id="CHEBI:15378"/>
        <dbReference type="ChEBI" id="CHEBI:17815"/>
        <dbReference type="ChEBI" id="CHEBI:57880"/>
        <dbReference type="ChEBI" id="CHEBI:58433"/>
    </reaction>
    <physiologicalReaction direction="left-to-right" evidence="14">
        <dbReference type="Rhea" id="RHEA:43485"/>
    </physiologicalReaction>
</comment>
<feature type="active site" evidence="16">
    <location>
        <position position="315"/>
    </location>
</feature>
<proteinExistence type="predicted"/>
<dbReference type="GO" id="GO:0007186">
    <property type="term" value="P:G protein-coupled receptor signaling pathway"/>
    <property type="evidence" value="ECO:0007669"/>
    <property type="project" value="TreeGrafter"/>
</dbReference>
<dbReference type="SUPFAM" id="SSF50729">
    <property type="entry name" value="PH domain-like"/>
    <property type="match status" value="1"/>
</dbReference>
<evidence type="ECO:0000256" key="5">
    <source>
        <dbReference type="ARBA" id="ARBA00022553"/>
    </source>
</evidence>
<keyword evidence="17" id="KW-0479">Metal-binding</keyword>
<evidence type="ECO:0000256" key="18">
    <source>
        <dbReference type="SAM" id="MobiDB-lite"/>
    </source>
</evidence>
<evidence type="ECO:0000259" key="19">
    <source>
        <dbReference type="PROSITE" id="PS50004"/>
    </source>
</evidence>
<evidence type="ECO:0000256" key="3">
    <source>
        <dbReference type="ARBA" id="ARBA00004496"/>
    </source>
</evidence>
<reference evidence="22" key="1">
    <citation type="submission" date="2015-09" db="EMBL/GenBank/DDBJ databases">
        <authorList>
            <person name="Sai Rama Sridatta P."/>
        </authorList>
    </citation>
    <scope>NUCLEOTIDE SEQUENCE [LARGE SCALE GENOMIC DNA]</scope>
</reference>
<feature type="region of interest" description="Disordered" evidence="18">
    <location>
        <begin position="1141"/>
        <end position="1188"/>
    </location>
</feature>
<dbReference type="FunFam" id="2.30.29.240:FF:000007">
    <property type="entry name" value="1-phosphatidylinositol 4,5-bisphosphate phosphodiesterase"/>
    <property type="match status" value="1"/>
</dbReference>
<keyword evidence="11 15" id="KW-0807">Transducer</keyword>
<dbReference type="Pfam" id="PF00388">
    <property type="entry name" value="PI-PLC-X"/>
    <property type="match status" value="1"/>
</dbReference>
<keyword evidence="22" id="KW-1185">Reference proteome</keyword>
<keyword evidence="6 15" id="KW-0378">Hydrolase</keyword>
<feature type="compositionally biased region" description="Low complexity" evidence="18">
    <location>
        <begin position="474"/>
        <end position="486"/>
    </location>
</feature>
<accession>A0A4W6DWG1</accession>